<dbReference type="HAMAP" id="MF_01024">
    <property type="entry name" value="HisD"/>
    <property type="match status" value="1"/>
</dbReference>
<dbReference type="EMBL" id="KN823014">
    <property type="protein sequence ID" value="KIO27105.1"/>
    <property type="molecule type" value="Genomic_DNA"/>
</dbReference>
<evidence type="ECO:0000256" key="8">
    <source>
        <dbReference type="ARBA" id="ARBA00022605"/>
    </source>
</evidence>
<comment type="similarity">
    <text evidence="7 19">In the C-terminal section; belongs to the histidinol dehydrogenase family.</text>
</comment>
<dbReference type="CDD" id="cd11546">
    <property type="entry name" value="NTP-PPase_His4"/>
    <property type="match status" value="1"/>
</dbReference>
<dbReference type="NCBIfam" id="TIGR00069">
    <property type="entry name" value="hisD"/>
    <property type="match status" value="1"/>
</dbReference>
<feature type="domain" description="Phosphoribosyl-AMP cyclohydrolase" evidence="21">
    <location>
        <begin position="215"/>
        <end position="286"/>
    </location>
</feature>
<comment type="catalytic activity">
    <reaction evidence="2 19">
        <text>1-(5-phospho-beta-D-ribosyl)-ATP + H2O = 1-(5-phospho-beta-D-ribosyl)-5'-AMP + diphosphate + H(+)</text>
        <dbReference type="Rhea" id="RHEA:22828"/>
        <dbReference type="ChEBI" id="CHEBI:15377"/>
        <dbReference type="ChEBI" id="CHEBI:15378"/>
        <dbReference type="ChEBI" id="CHEBI:33019"/>
        <dbReference type="ChEBI" id="CHEBI:59457"/>
        <dbReference type="ChEBI" id="CHEBI:73183"/>
        <dbReference type="EC" id="3.6.1.31"/>
    </reaction>
</comment>
<evidence type="ECO:0000256" key="7">
    <source>
        <dbReference type="ARBA" id="ARBA00008260"/>
    </source>
</evidence>
<comment type="cofactor">
    <cofactor evidence="3">
        <name>Zn(2+)</name>
        <dbReference type="ChEBI" id="CHEBI:29105"/>
    </cofactor>
</comment>
<dbReference type="InterPro" id="IPR021130">
    <property type="entry name" value="PRib-ATP_PPHydrolase-like"/>
</dbReference>
<dbReference type="GO" id="GO:0005829">
    <property type="term" value="C:cytosol"/>
    <property type="evidence" value="ECO:0007669"/>
    <property type="project" value="TreeGrafter"/>
</dbReference>
<comment type="catalytic activity">
    <reaction evidence="18 19">
        <text>L-histidinol + 2 NAD(+) + H2O = L-histidine + 2 NADH + 3 H(+)</text>
        <dbReference type="Rhea" id="RHEA:20641"/>
        <dbReference type="ChEBI" id="CHEBI:15377"/>
        <dbReference type="ChEBI" id="CHEBI:15378"/>
        <dbReference type="ChEBI" id="CHEBI:57540"/>
        <dbReference type="ChEBI" id="CHEBI:57595"/>
        <dbReference type="ChEBI" id="CHEBI:57699"/>
        <dbReference type="ChEBI" id="CHEBI:57945"/>
        <dbReference type="EC" id="1.1.1.23"/>
    </reaction>
</comment>
<dbReference type="InterPro" id="IPR002496">
    <property type="entry name" value="PRib_AMP_CycHydrolase_dom"/>
</dbReference>
<dbReference type="SUPFAM" id="SSF53720">
    <property type="entry name" value="ALDH-like"/>
    <property type="match status" value="1"/>
</dbReference>
<dbReference type="Gene3D" id="1.10.287.1080">
    <property type="entry name" value="MazG-like"/>
    <property type="match status" value="1"/>
</dbReference>
<dbReference type="SUPFAM" id="SSF101386">
    <property type="entry name" value="all-alpha NTP pyrophosphatases"/>
    <property type="match status" value="1"/>
</dbReference>
<dbReference type="GO" id="GO:0004399">
    <property type="term" value="F:histidinol dehydrogenase activity"/>
    <property type="evidence" value="ECO:0007669"/>
    <property type="project" value="UniProtKB-UniRule"/>
</dbReference>
<evidence type="ECO:0000256" key="3">
    <source>
        <dbReference type="ARBA" id="ARBA00001947"/>
    </source>
</evidence>
<keyword evidence="23" id="KW-1185">Reference proteome</keyword>
<gene>
    <name evidence="22" type="ORF">M407DRAFT_73648</name>
</gene>
<comment type="catalytic activity">
    <reaction evidence="1 19">
        <text>1-(5-phospho-beta-D-ribosyl)-5'-AMP + H2O = 1-(5-phospho-beta-D-ribosyl)-5-[(5-phospho-beta-D-ribosylamino)methylideneamino]imidazole-4-carboxamide</text>
        <dbReference type="Rhea" id="RHEA:20049"/>
        <dbReference type="ChEBI" id="CHEBI:15377"/>
        <dbReference type="ChEBI" id="CHEBI:58435"/>
        <dbReference type="ChEBI" id="CHEBI:59457"/>
        <dbReference type="EC" id="3.5.4.19"/>
    </reaction>
</comment>
<dbReference type="OrthoDB" id="1703565at2759"/>
<dbReference type="FunFam" id="3.40.50.1980:FF:000050">
    <property type="entry name" value="Histidine biosynthesis trifunctional protein"/>
    <property type="match status" value="1"/>
</dbReference>
<evidence type="ECO:0000256" key="1">
    <source>
        <dbReference type="ARBA" id="ARBA00000024"/>
    </source>
</evidence>
<reference evidence="22 23" key="1">
    <citation type="submission" date="2014-04" db="EMBL/GenBank/DDBJ databases">
        <authorList>
            <consortium name="DOE Joint Genome Institute"/>
            <person name="Kuo A."/>
            <person name="Girlanda M."/>
            <person name="Perotto S."/>
            <person name="Kohler A."/>
            <person name="Nagy L.G."/>
            <person name="Floudas D."/>
            <person name="Copeland A."/>
            <person name="Barry K.W."/>
            <person name="Cichocki N."/>
            <person name="Veneault-Fourrey C."/>
            <person name="LaButti K."/>
            <person name="Lindquist E.A."/>
            <person name="Lipzen A."/>
            <person name="Lundell T."/>
            <person name="Morin E."/>
            <person name="Murat C."/>
            <person name="Sun H."/>
            <person name="Tunlid A."/>
            <person name="Henrissat B."/>
            <person name="Grigoriev I.V."/>
            <person name="Hibbett D.S."/>
            <person name="Martin F."/>
            <person name="Nordberg H.P."/>
            <person name="Cantor M.N."/>
            <person name="Hua S.X."/>
        </authorList>
    </citation>
    <scope>NUCLEOTIDE SEQUENCE [LARGE SCALE GENOMIC DNA]</scope>
    <source>
        <strain evidence="22 23">MUT 4182</strain>
    </source>
</reference>
<keyword evidence="15 19" id="KW-0520">NAD</keyword>
<feature type="region of interest" description="Disordered" evidence="20">
    <location>
        <begin position="378"/>
        <end position="422"/>
    </location>
</feature>
<dbReference type="Gene3D" id="3.40.50.1980">
    <property type="entry name" value="Nitrogenase molybdenum iron protein domain"/>
    <property type="match status" value="2"/>
</dbReference>
<dbReference type="GO" id="GO:0051287">
    <property type="term" value="F:NAD binding"/>
    <property type="evidence" value="ECO:0007669"/>
    <property type="project" value="UniProtKB-UniRule"/>
</dbReference>
<comment type="pathway">
    <text evidence="5">Amino-acid biosynthesis; L-histidine biosynthesis; L-histidine from 5-phospho-alpha-D-ribose 1-diphosphate: step 3/9.</text>
</comment>
<keyword evidence="14 19" id="KW-0560">Oxidoreductase</keyword>
<dbReference type="GO" id="GO:0005524">
    <property type="term" value="F:ATP binding"/>
    <property type="evidence" value="ECO:0007669"/>
    <property type="project" value="UniProtKB-UniRule"/>
</dbReference>
<dbReference type="GO" id="GO:0000105">
    <property type="term" value="P:L-histidine biosynthetic process"/>
    <property type="evidence" value="ECO:0007669"/>
    <property type="project" value="UniProtKB-UniRule"/>
</dbReference>
<dbReference type="Gene3D" id="1.20.5.1300">
    <property type="match status" value="1"/>
</dbReference>
<evidence type="ECO:0000256" key="10">
    <source>
        <dbReference type="ARBA" id="ARBA00022741"/>
    </source>
</evidence>
<evidence type="ECO:0000313" key="23">
    <source>
        <dbReference type="Proteomes" id="UP000054248"/>
    </source>
</evidence>
<dbReference type="UniPathway" id="UPA00031">
    <property type="reaction ID" value="UER00007"/>
</dbReference>
<protein>
    <recommendedName>
        <fullName evidence="19">Histidine biosynthesis trifunctional protein</fullName>
    </recommendedName>
    <domain>
        <recommendedName>
            <fullName evidence="19">Phosphoribosyl-AMP cyclohydrolase</fullName>
            <ecNumber evidence="19">3.5.4.19</ecNumber>
        </recommendedName>
    </domain>
    <domain>
        <recommendedName>
            <fullName evidence="19">Phosphoribosyl-ATP pyrophosphohydrolase</fullName>
            <ecNumber evidence="19">3.6.1.31</ecNumber>
        </recommendedName>
    </domain>
    <domain>
        <recommendedName>
            <fullName evidence="19">Histidinol dehydrogenase</fullName>
            <shortName evidence="19">HDH</shortName>
            <ecNumber evidence="19">1.1.1.23</ecNumber>
        </recommendedName>
    </domain>
</protein>
<dbReference type="InterPro" id="IPR038019">
    <property type="entry name" value="PRib_AMP_CycHydrolase_sf"/>
</dbReference>
<evidence type="ECO:0000256" key="13">
    <source>
        <dbReference type="ARBA" id="ARBA00022840"/>
    </source>
</evidence>
<dbReference type="PROSITE" id="PS00611">
    <property type="entry name" value="HISOL_DEHYDROGENASE"/>
    <property type="match status" value="1"/>
</dbReference>
<keyword evidence="17" id="KW-0511">Multifunctional enzyme</keyword>
<dbReference type="AlphaFoldDB" id="A0A0C3QA78"/>
<dbReference type="Proteomes" id="UP000054248">
    <property type="component" value="Unassembled WGS sequence"/>
</dbReference>
<dbReference type="InterPro" id="IPR008179">
    <property type="entry name" value="HisE"/>
</dbReference>
<evidence type="ECO:0000256" key="2">
    <source>
        <dbReference type="ARBA" id="ARBA00001460"/>
    </source>
</evidence>
<evidence type="ECO:0000256" key="15">
    <source>
        <dbReference type="ARBA" id="ARBA00023027"/>
    </source>
</evidence>
<dbReference type="Pfam" id="PF01503">
    <property type="entry name" value="PRA-PH"/>
    <property type="match status" value="1"/>
</dbReference>
<dbReference type="InterPro" id="IPR012131">
    <property type="entry name" value="Hstdl_DH"/>
</dbReference>
<evidence type="ECO:0000256" key="18">
    <source>
        <dbReference type="ARBA" id="ARBA00049489"/>
    </source>
</evidence>
<dbReference type="GO" id="GO:0004635">
    <property type="term" value="F:phosphoribosyl-AMP cyclohydrolase activity"/>
    <property type="evidence" value="ECO:0007669"/>
    <property type="project" value="UniProtKB-UniRule"/>
</dbReference>
<dbReference type="STRING" id="1051891.A0A0C3QA78"/>
<dbReference type="InterPro" id="IPR016298">
    <property type="entry name" value="Histidine_synth_trifunct"/>
</dbReference>
<dbReference type="SUPFAM" id="SSF141734">
    <property type="entry name" value="HisI-like"/>
    <property type="match status" value="1"/>
</dbReference>
<dbReference type="FunFam" id="1.20.5.1300:FF:000002">
    <property type="entry name" value="Histidinol dehydrogenase, chloroplastic"/>
    <property type="match status" value="1"/>
</dbReference>
<keyword evidence="9" id="KW-0479">Metal-binding</keyword>
<evidence type="ECO:0000256" key="17">
    <source>
        <dbReference type="ARBA" id="ARBA00023268"/>
    </source>
</evidence>
<name>A0A0C3QA78_9AGAM</name>
<comment type="pathway">
    <text evidence="4">Amino-acid biosynthesis; L-histidine biosynthesis; L-histidine from 5-phospho-alpha-D-ribose 1-diphosphate: step 9/9.</text>
</comment>
<dbReference type="FunFam" id="3.40.50.1980:FF:000001">
    <property type="entry name" value="Histidinol dehydrogenase"/>
    <property type="match status" value="1"/>
</dbReference>
<keyword evidence="8 19" id="KW-0028">Amino-acid biosynthesis</keyword>
<dbReference type="GO" id="GO:0004636">
    <property type="term" value="F:phosphoribosyl-ATP diphosphatase activity"/>
    <property type="evidence" value="ECO:0007669"/>
    <property type="project" value="UniProtKB-UniRule"/>
</dbReference>
<dbReference type="FunFam" id="1.10.287.1080:FF:000002">
    <property type="entry name" value="Histidine biosynthesis bifunctional protein HisIE"/>
    <property type="match status" value="1"/>
</dbReference>
<evidence type="ECO:0000256" key="14">
    <source>
        <dbReference type="ARBA" id="ARBA00023002"/>
    </source>
</evidence>
<dbReference type="FunFam" id="3.10.20.810:FF:000002">
    <property type="entry name" value="Histidine biosynthesis trifunctional protein"/>
    <property type="match status" value="1"/>
</dbReference>
<evidence type="ECO:0000256" key="6">
    <source>
        <dbReference type="ARBA" id="ARBA00005204"/>
    </source>
</evidence>
<organism evidence="22 23">
    <name type="scientific">Tulasnella calospora MUT 4182</name>
    <dbReference type="NCBI Taxonomy" id="1051891"/>
    <lineage>
        <taxon>Eukaryota</taxon>
        <taxon>Fungi</taxon>
        <taxon>Dikarya</taxon>
        <taxon>Basidiomycota</taxon>
        <taxon>Agaricomycotina</taxon>
        <taxon>Agaricomycetes</taxon>
        <taxon>Cantharellales</taxon>
        <taxon>Tulasnellaceae</taxon>
        <taxon>Tulasnella</taxon>
    </lineage>
</organism>
<dbReference type="HOGENOM" id="CLU_006732_0_2_1"/>
<keyword evidence="16 19" id="KW-0368">Histidine biosynthesis</keyword>
<feature type="compositionally biased region" description="Low complexity" evidence="20">
    <location>
        <begin position="396"/>
        <end position="417"/>
    </location>
</feature>
<dbReference type="CDD" id="cd06572">
    <property type="entry name" value="Histidinol_dh"/>
    <property type="match status" value="1"/>
</dbReference>
<evidence type="ECO:0000256" key="19">
    <source>
        <dbReference type="PIRNR" id="PIRNR001257"/>
    </source>
</evidence>
<dbReference type="EC" id="1.1.1.23" evidence="19"/>
<dbReference type="GO" id="GO:0046872">
    <property type="term" value="F:metal ion binding"/>
    <property type="evidence" value="ECO:0007669"/>
    <property type="project" value="UniProtKB-KW"/>
</dbReference>
<dbReference type="Gene3D" id="3.10.20.810">
    <property type="entry name" value="Phosphoribosyl-AMP cyclohydrolase"/>
    <property type="match status" value="1"/>
</dbReference>
<keyword evidence="12" id="KW-0862">Zinc</keyword>
<evidence type="ECO:0000256" key="4">
    <source>
        <dbReference type="ARBA" id="ARBA00004940"/>
    </source>
</evidence>
<keyword evidence="13 19" id="KW-0067">ATP-binding</keyword>
<evidence type="ECO:0000259" key="21">
    <source>
        <dbReference type="Pfam" id="PF01502"/>
    </source>
</evidence>
<dbReference type="EC" id="3.5.4.19" evidence="19"/>
<evidence type="ECO:0000256" key="5">
    <source>
        <dbReference type="ARBA" id="ARBA00005169"/>
    </source>
</evidence>
<accession>A0A0C3QA78</accession>
<dbReference type="InterPro" id="IPR001692">
    <property type="entry name" value="Histidinol_DH_CS"/>
</dbReference>
<dbReference type="PANTHER" id="PTHR21256">
    <property type="entry name" value="HISTIDINOL DEHYDROGENASE HDH"/>
    <property type="match status" value="1"/>
</dbReference>
<dbReference type="InterPro" id="IPR016161">
    <property type="entry name" value="Ald_DH/histidinol_DH"/>
</dbReference>
<evidence type="ECO:0000256" key="16">
    <source>
        <dbReference type="ARBA" id="ARBA00023102"/>
    </source>
</evidence>
<sequence>MTPPFIPFVDASTADDLKSSLGRIGPLLLDADALSSTPLPPQTDAILLTSSSLTADDAIKLLDDGAAQLIVQPSLAKELIGTVPSERLLLLLDISAVSSVSDKLRSGTSGVYLKTPGTPELDLLTSFRTFFPSDKQIYVAPPPNSALPTPSLIRELTRASSTLVIPASQLTLSTTSEDALNVSDAFLAPLTSDRPDGLFPTIVSSYTHSGKSLGLVYSSAESIKESIVTGKGVYQSRKHGLWRKGETSGAVQHVVSIRADCDWDTLEFQVIQHGTGFCHLGSTSCFGGVEGLVKLEDTLRSRLETAPEGSYTKRLFNDPGLLRSKLKEEADELASAQTKEEIAFEAADLLYFAMTRCVAAGVSLADIGASLDNKAKKISRRKGDAKPQYAITSNIPASSPSKPESAPTQPAPATATTSGPIQMRTADLTTISPSERSKLLQRPVLRSAEMIAKVKPIIDQVRSQGDAAIKELTAKFDKAQLDQVVLRAPFAQEQMVIPENVKDAVDRAYKNIYAFHAAQAEKETLVVETMPGVTCSRFARPIARVGLYVPGGTAILPSTALMLGIPAQVAGCREIVLAVPPRPDGSVSPEVLYCAHLVGATTVLKAGGAQAIAAMAYGTESVPKVDKIFGPGNQWVTAAKMAVQNDTDALVSIDMPAGPSEVLVVSDATGIPSFVAADLLSQAEHGIDSQVVLVTVNVTADHLAAIEREVDAQANALPRVDIVRQSVAKSLIVKTTSVEEALAFSNDYAPEHLILHLENAPDAVKLVENAGSVFVGAWSPESCGDYASGTNHTLPTNGYARQFSGVNTASYQKHITSQQVTQEGLKDLGPIVVTLAECEGLEAHANAVRVRLNHSKA</sequence>
<keyword evidence="11 19" id="KW-0378">Hydrolase</keyword>
<dbReference type="PIRSF" id="PIRSF001257">
    <property type="entry name" value="His_trifunctional"/>
    <property type="match status" value="1"/>
</dbReference>
<dbReference type="NCBIfam" id="TIGR03188">
    <property type="entry name" value="histidine_hisI"/>
    <property type="match status" value="1"/>
</dbReference>
<evidence type="ECO:0000256" key="12">
    <source>
        <dbReference type="ARBA" id="ARBA00022833"/>
    </source>
</evidence>
<proteinExistence type="inferred from homology"/>
<dbReference type="Pfam" id="PF00815">
    <property type="entry name" value="Histidinol_dh"/>
    <property type="match status" value="1"/>
</dbReference>
<reference evidence="23" key="2">
    <citation type="submission" date="2015-01" db="EMBL/GenBank/DDBJ databases">
        <title>Evolutionary Origins and Diversification of the Mycorrhizal Mutualists.</title>
        <authorList>
            <consortium name="DOE Joint Genome Institute"/>
            <consortium name="Mycorrhizal Genomics Consortium"/>
            <person name="Kohler A."/>
            <person name="Kuo A."/>
            <person name="Nagy L.G."/>
            <person name="Floudas D."/>
            <person name="Copeland A."/>
            <person name="Barry K.W."/>
            <person name="Cichocki N."/>
            <person name="Veneault-Fourrey C."/>
            <person name="LaButti K."/>
            <person name="Lindquist E.A."/>
            <person name="Lipzen A."/>
            <person name="Lundell T."/>
            <person name="Morin E."/>
            <person name="Murat C."/>
            <person name="Riley R."/>
            <person name="Ohm R."/>
            <person name="Sun H."/>
            <person name="Tunlid A."/>
            <person name="Henrissat B."/>
            <person name="Grigoriev I.V."/>
            <person name="Hibbett D.S."/>
            <person name="Martin F."/>
        </authorList>
    </citation>
    <scope>NUCLEOTIDE SEQUENCE [LARGE SCALE GENOMIC DNA]</scope>
    <source>
        <strain evidence="23">MUT 4182</strain>
    </source>
</reference>
<evidence type="ECO:0000256" key="20">
    <source>
        <dbReference type="SAM" id="MobiDB-lite"/>
    </source>
</evidence>
<keyword evidence="10 19" id="KW-0547">Nucleotide-binding</keyword>
<dbReference type="PANTHER" id="PTHR21256:SF2">
    <property type="entry name" value="HISTIDINE BIOSYNTHESIS TRIFUNCTIONAL PROTEIN"/>
    <property type="match status" value="1"/>
</dbReference>
<comment type="pathway">
    <text evidence="6">Amino-acid biosynthesis; L-histidine biosynthesis; L-histidine from 5-phospho-alpha-D-ribose 1-diphosphate: step 2/9.</text>
</comment>
<evidence type="ECO:0000256" key="9">
    <source>
        <dbReference type="ARBA" id="ARBA00022723"/>
    </source>
</evidence>
<dbReference type="EC" id="3.6.1.31" evidence="19"/>
<evidence type="ECO:0000256" key="11">
    <source>
        <dbReference type="ARBA" id="ARBA00022801"/>
    </source>
</evidence>
<dbReference type="Pfam" id="PF01502">
    <property type="entry name" value="PRA-CH"/>
    <property type="match status" value="1"/>
</dbReference>
<evidence type="ECO:0000313" key="22">
    <source>
        <dbReference type="EMBL" id="KIO27105.1"/>
    </source>
</evidence>
<dbReference type="PRINTS" id="PR00083">
    <property type="entry name" value="HOLDHDRGNASE"/>
</dbReference>